<dbReference type="EMBL" id="RBNJ01006802">
    <property type="protein sequence ID" value="RUS28307.1"/>
    <property type="molecule type" value="Genomic_DNA"/>
</dbReference>
<feature type="domain" description="Major facilitator superfamily (MFS) profile" evidence="5">
    <location>
        <begin position="285"/>
        <end position="499"/>
    </location>
</feature>
<dbReference type="PANTHER" id="PTHR11360:SF284">
    <property type="entry name" value="EG:103B4.3 PROTEIN-RELATED"/>
    <property type="match status" value="1"/>
</dbReference>
<name>A0A433QEU6_9FUNG</name>
<dbReference type="GO" id="GO:0016020">
    <property type="term" value="C:membrane"/>
    <property type="evidence" value="ECO:0007669"/>
    <property type="project" value="UniProtKB-SubCell"/>
</dbReference>
<feature type="transmembrane region" description="Helical" evidence="4">
    <location>
        <begin position="185"/>
        <end position="204"/>
    </location>
</feature>
<dbReference type="PROSITE" id="PS50850">
    <property type="entry name" value="MFS"/>
    <property type="match status" value="1"/>
</dbReference>
<feature type="transmembrane region" description="Helical" evidence="4">
    <location>
        <begin position="354"/>
        <end position="375"/>
    </location>
</feature>
<feature type="transmembrane region" description="Helical" evidence="4">
    <location>
        <begin position="153"/>
        <end position="173"/>
    </location>
</feature>
<dbReference type="CDD" id="cd17355">
    <property type="entry name" value="MFS_YcxA_like"/>
    <property type="match status" value="1"/>
</dbReference>
<feature type="transmembrane region" description="Helical" evidence="4">
    <location>
        <begin position="284"/>
        <end position="304"/>
    </location>
</feature>
<accession>A0A433QEU6</accession>
<evidence type="ECO:0000256" key="3">
    <source>
        <dbReference type="SAM" id="MobiDB-lite"/>
    </source>
</evidence>
<dbReference type="Gene3D" id="1.20.1250.20">
    <property type="entry name" value="MFS general substrate transporter like domains"/>
    <property type="match status" value="1"/>
</dbReference>
<evidence type="ECO:0000256" key="4">
    <source>
        <dbReference type="SAM" id="Phobius"/>
    </source>
</evidence>
<dbReference type="Proteomes" id="UP000274822">
    <property type="component" value="Unassembled WGS sequence"/>
</dbReference>
<comment type="similarity">
    <text evidence="2">Belongs to the major facilitator superfamily. Monocarboxylate porter (TC 2.A.1.13) family.</text>
</comment>
<dbReference type="InterPro" id="IPR011701">
    <property type="entry name" value="MFS"/>
</dbReference>
<feature type="transmembrane region" description="Helical" evidence="4">
    <location>
        <begin position="382"/>
        <end position="403"/>
    </location>
</feature>
<dbReference type="AlphaFoldDB" id="A0A433QEU6"/>
<gene>
    <name evidence="6" type="ORF">BC938DRAFT_482042</name>
</gene>
<feature type="transmembrane region" description="Helical" evidence="4">
    <location>
        <begin position="116"/>
        <end position="141"/>
    </location>
</feature>
<proteinExistence type="inferred from homology"/>
<sequence>MASEKRFNPRPGGMLVRLVESPIMSSIAGCMMLWTSFGVRQSLGIFLVPITKETGWDRATFSTAVALLQIFWGASQPFLAFVAERQFGFGKTLFITTLVYALGCTIMALSGSLPGLFIFATGILVGGGAGGNSFPIVLAAVGRRYPLKSKAQSVAFGIVSGLGSFGQCCFLPIASRMIEVFGWRWTLIAFTIMLLVTSPLSIFLQTIPAKPPITSSDDTAVEKKSKSLPADIETTDGAAQKRETSYDLPAPEDIVDDGTITIALYTRPEPATIQEALKEAFTSLAFWFVCLGFTVCGYHIAFLGTHLPAYLVDHGISSSIGGTKSSIYQKRIRSDIAFLRSEYLPINSLNTPPAWTISVIGFGSMCGTIFFGWLQTRIRPKYILAAIYFLRAVVMIAFLYVPLTLASTFVFAVIMGSLWLSTVPVTTALVGSIFGHRYLGTLTSITFVGHQIGAFCGAYLGGVEFDASHEYSHMWYSSFALAGFAMAASFVVDDRTMRH</sequence>
<dbReference type="SUPFAM" id="SSF103473">
    <property type="entry name" value="MFS general substrate transporter"/>
    <property type="match status" value="1"/>
</dbReference>
<evidence type="ECO:0000259" key="5">
    <source>
        <dbReference type="PROSITE" id="PS50850"/>
    </source>
</evidence>
<comment type="subcellular location">
    <subcellularLocation>
        <location evidence="1">Membrane</location>
        <topology evidence="1">Multi-pass membrane protein</topology>
    </subcellularLocation>
</comment>
<organism evidence="6 7">
    <name type="scientific">Jimgerdemannia flammicorona</name>
    <dbReference type="NCBI Taxonomy" id="994334"/>
    <lineage>
        <taxon>Eukaryota</taxon>
        <taxon>Fungi</taxon>
        <taxon>Fungi incertae sedis</taxon>
        <taxon>Mucoromycota</taxon>
        <taxon>Mucoromycotina</taxon>
        <taxon>Endogonomycetes</taxon>
        <taxon>Endogonales</taxon>
        <taxon>Endogonaceae</taxon>
        <taxon>Jimgerdemannia</taxon>
    </lineage>
</organism>
<evidence type="ECO:0000313" key="7">
    <source>
        <dbReference type="Proteomes" id="UP000274822"/>
    </source>
</evidence>
<evidence type="ECO:0000256" key="2">
    <source>
        <dbReference type="ARBA" id="ARBA00006727"/>
    </source>
</evidence>
<feature type="transmembrane region" description="Helical" evidence="4">
    <location>
        <begin position="473"/>
        <end position="492"/>
    </location>
</feature>
<dbReference type="GO" id="GO:0022857">
    <property type="term" value="F:transmembrane transporter activity"/>
    <property type="evidence" value="ECO:0007669"/>
    <property type="project" value="InterPro"/>
</dbReference>
<keyword evidence="4" id="KW-0472">Membrane</keyword>
<evidence type="ECO:0000313" key="6">
    <source>
        <dbReference type="EMBL" id="RUS28307.1"/>
    </source>
</evidence>
<reference evidence="6 7" key="1">
    <citation type="journal article" date="2018" name="New Phytol.">
        <title>Phylogenomics of Endogonaceae and evolution of mycorrhizas within Mucoromycota.</title>
        <authorList>
            <person name="Chang Y."/>
            <person name="Desiro A."/>
            <person name="Na H."/>
            <person name="Sandor L."/>
            <person name="Lipzen A."/>
            <person name="Clum A."/>
            <person name="Barry K."/>
            <person name="Grigoriev I.V."/>
            <person name="Martin F.M."/>
            <person name="Stajich J.E."/>
            <person name="Smith M.E."/>
            <person name="Bonito G."/>
            <person name="Spatafora J.W."/>
        </authorList>
    </citation>
    <scope>NUCLEOTIDE SEQUENCE [LARGE SCALE GENOMIC DNA]</scope>
    <source>
        <strain evidence="6 7">AD002</strain>
    </source>
</reference>
<keyword evidence="7" id="KW-1185">Reference proteome</keyword>
<feature type="transmembrane region" description="Helical" evidence="4">
    <location>
        <begin position="409"/>
        <end position="431"/>
    </location>
</feature>
<keyword evidence="4" id="KW-0812">Transmembrane</keyword>
<feature type="transmembrane region" description="Helical" evidence="4">
    <location>
        <begin position="438"/>
        <end position="461"/>
    </location>
</feature>
<dbReference type="Pfam" id="PF07690">
    <property type="entry name" value="MFS_1"/>
    <property type="match status" value="1"/>
</dbReference>
<feature type="region of interest" description="Disordered" evidence="3">
    <location>
        <begin position="215"/>
        <end position="245"/>
    </location>
</feature>
<dbReference type="InterPro" id="IPR036259">
    <property type="entry name" value="MFS_trans_sf"/>
</dbReference>
<dbReference type="InterPro" id="IPR050327">
    <property type="entry name" value="Proton-linked_MCT"/>
</dbReference>
<comment type="caution">
    <text evidence="6">The sequence shown here is derived from an EMBL/GenBank/DDBJ whole genome shotgun (WGS) entry which is preliminary data.</text>
</comment>
<keyword evidence="4" id="KW-1133">Transmembrane helix</keyword>
<dbReference type="PANTHER" id="PTHR11360">
    <property type="entry name" value="MONOCARBOXYLATE TRANSPORTER"/>
    <property type="match status" value="1"/>
</dbReference>
<protein>
    <submittedName>
        <fullName evidence="6">Major facilitator superfamily domain-containing protein</fullName>
    </submittedName>
</protein>
<evidence type="ECO:0000256" key="1">
    <source>
        <dbReference type="ARBA" id="ARBA00004141"/>
    </source>
</evidence>
<feature type="transmembrane region" description="Helical" evidence="4">
    <location>
        <begin position="21"/>
        <end position="39"/>
    </location>
</feature>
<feature type="transmembrane region" description="Helical" evidence="4">
    <location>
        <begin position="59"/>
        <end position="81"/>
    </location>
</feature>
<dbReference type="InterPro" id="IPR020846">
    <property type="entry name" value="MFS_dom"/>
</dbReference>
<feature type="transmembrane region" description="Helical" evidence="4">
    <location>
        <begin position="93"/>
        <end position="110"/>
    </location>
</feature>